<dbReference type="NCBIfam" id="NF003971">
    <property type="entry name" value="PRK05465.1"/>
    <property type="match status" value="1"/>
</dbReference>
<sequence length="257" mass="27377">MADEAIPFDPFARFRLATRARIGLGRSGDALPSRHLLSFQLAHALARDAVNGSVDWDGLTAGLPDGVETVAVHSAAPDRQTYLRRPDLGRRLEAESLGRLSHAGWDLALVVADGLSAAAVQAWAPATAIEILTRLKDWKVAPIVLARQARVALGDHVGERLGARMVAVLIGERPGLSVADSLGIYLTYAPRPGCRDAERNCISNIHADGLSPAQAAEKLVWLAREGMRRKLTGVGLKEETPSTSIAGKEVPAIPNDA</sequence>
<dbReference type="UniPathway" id="UPA00560"/>
<dbReference type="OrthoDB" id="114248at2"/>
<keyword evidence="2 5" id="KW-0456">Lyase</keyword>
<keyword evidence="1 5" id="KW-0846">Cobalamin</keyword>
<comment type="pathway">
    <text evidence="5">Amine and polyamine degradation; ethanolamine degradation.</text>
</comment>
<evidence type="ECO:0000256" key="1">
    <source>
        <dbReference type="ARBA" id="ARBA00022628"/>
    </source>
</evidence>
<gene>
    <name evidence="5" type="primary">eutC</name>
    <name evidence="6" type="ORF">CWS72_23380</name>
</gene>
<comment type="caution">
    <text evidence="6">The sequence shown here is derived from an EMBL/GenBank/DDBJ whole genome shotgun (WGS) entry which is preliminary data.</text>
</comment>
<name>A0A2N3PNS1_9PROT</name>
<accession>A0A2N3PNS1</accession>
<comment type="subcellular location">
    <subcellularLocation>
        <location evidence="5">Bacterial microcompartment</location>
    </subcellularLocation>
</comment>
<evidence type="ECO:0000256" key="4">
    <source>
        <dbReference type="ARBA" id="ARBA00024446"/>
    </source>
</evidence>
<comment type="subunit">
    <text evidence="5">The basic unit is a heterodimer which dimerizes to form tetramers. The heterotetramers trimerize; 6 large subunits form a core ring with 6 small subunits projecting outwards.</text>
</comment>
<dbReference type="Pfam" id="PF05985">
    <property type="entry name" value="EutC"/>
    <property type="match status" value="1"/>
</dbReference>
<dbReference type="PANTHER" id="PTHR39330:SF1">
    <property type="entry name" value="ETHANOLAMINE AMMONIA-LYASE SMALL SUBUNIT"/>
    <property type="match status" value="1"/>
</dbReference>
<evidence type="ECO:0000256" key="5">
    <source>
        <dbReference type="HAMAP-Rule" id="MF_00601"/>
    </source>
</evidence>
<proteinExistence type="inferred from homology"/>
<dbReference type="GO" id="GO:0006520">
    <property type="term" value="P:amino acid metabolic process"/>
    <property type="evidence" value="ECO:0007669"/>
    <property type="project" value="InterPro"/>
</dbReference>
<dbReference type="GO" id="GO:0031471">
    <property type="term" value="C:ethanolamine degradation polyhedral organelle"/>
    <property type="evidence" value="ECO:0007669"/>
    <property type="project" value="UniProtKB-UniRule"/>
</dbReference>
<feature type="binding site" evidence="5">
    <location>
        <position position="172"/>
    </location>
    <ligand>
        <name>adenosylcob(III)alamin</name>
        <dbReference type="ChEBI" id="CHEBI:18408"/>
    </ligand>
</feature>
<dbReference type="GO" id="GO:0009350">
    <property type="term" value="C:ethanolamine ammonia-lyase complex"/>
    <property type="evidence" value="ECO:0007669"/>
    <property type="project" value="UniProtKB-UniRule"/>
</dbReference>
<dbReference type="GO" id="GO:0031419">
    <property type="term" value="F:cobalamin binding"/>
    <property type="evidence" value="ECO:0007669"/>
    <property type="project" value="UniProtKB-UniRule"/>
</dbReference>
<evidence type="ECO:0000256" key="2">
    <source>
        <dbReference type="ARBA" id="ARBA00023239"/>
    </source>
</evidence>
<feature type="binding site" evidence="5">
    <location>
        <position position="201"/>
    </location>
    <ligand>
        <name>adenosylcob(III)alamin</name>
        <dbReference type="ChEBI" id="CHEBI:18408"/>
    </ligand>
</feature>
<dbReference type="InterPro" id="IPR009246">
    <property type="entry name" value="EutC"/>
</dbReference>
<comment type="similarity">
    <text evidence="5">Belongs to the EutC family.</text>
</comment>
<dbReference type="InterPro" id="IPR042251">
    <property type="entry name" value="EutC_C"/>
</dbReference>
<evidence type="ECO:0000256" key="3">
    <source>
        <dbReference type="ARBA" id="ARBA00023285"/>
    </source>
</evidence>
<feature type="binding site" evidence="5">
    <location>
        <position position="151"/>
    </location>
    <ligand>
        <name>adenosylcob(III)alamin</name>
        <dbReference type="ChEBI" id="CHEBI:18408"/>
    </ligand>
</feature>
<dbReference type="EC" id="4.3.1.7" evidence="5"/>
<keyword evidence="7" id="KW-1185">Reference proteome</keyword>
<comment type="cofactor">
    <cofactor evidence="5">
        <name>adenosylcob(III)alamin</name>
        <dbReference type="ChEBI" id="CHEBI:18408"/>
    </cofactor>
    <text evidence="5">Binds between the large and small subunits.</text>
</comment>
<dbReference type="Gene3D" id="3.40.50.11240">
    <property type="entry name" value="Ethanolamine ammonia-lyase light chain (EutC)"/>
    <property type="match status" value="1"/>
</dbReference>
<dbReference type="HAMAP" id="MF_00601">
    <property type="entry name" value="EutC"/>
    <property type="match status" value="1"/>
</dbReference>
<dbReference type="AlphaFoldDB" id="A0A2N3PNS1"/>
<dbReference type="Proteomes" id="UP000233293">
    <property type="component" value="Unassembled WGS sequence"/>
</dbReference>
<reference evidence="7" key="1">
    <citation type="submission" date="2017-12" db="EMBL/GenBank/DDBJ databases">
        <title>Draft genome sequence of Telmatospirillum siberiense 26-4b1T, an acidotolerant peatland alphaproteobacterium potentially involved in sulfur cycling.</title>
        <authorList>
            <person name="Hausmann B."/>
            <person name="Pjevac P."/>
            <person name="Schreck K."/>
            <person name="Herbold C.W."/>
            <person name="Daims H."/>
            <person name="Wagner M."/>
            <person name="Pester M."/>
            <person name="Loy A."/>
        </authorList>
    </citation>
    <scope>NUCLEOTIDE SEQUENCE [LARGE SCALE GENOMIC DNA]</scope>
    <source>
        <strain evidence="7">26-4b1</strain>
    </source>
</reference>
<keyword evidence="3 5" id="KW-0170">Cobalt</keyword>
<organism evidence="6 7">
    <name type="scientific">Telmatospirillum siberiense</name>
    <dbReference type="NCBI Taxonomy" id="382514"/>
    <lineage>
        <taxon>Bacteria</taxon>
        <taxon>Pseudomonadati</taxon>
        <taxon>Pseudomonadota</taxon>
        <taxon>Alphaproteobacteria</taxon>
        <taxon>Rhodospirillales</taxon>
        <taxon>Rhodospirillaceae</taxon>
        <taxon>Telmatospirillum</taxon>
    </lineage>
</organism>
<comment type="catalytic activity">
    <reaction evidence="5">
        <text>ethanolamine = acetaldehyde + NH4(+)</text>
        <dbReference type="Rhea" id="RHEA:15313"/>
        <dbReference type="ChEBI" id="CHEBI:15343"/>
        <dbReference type="ChEBI" id="CHEBI:28938"/>
        <dbReference type="ChEBI" id="CHEBI:57603"/>
        <dbReference type="EC" id="4.3.1.7"/>
    </reaction>
</comment>
<dbReference type="Gene3D" id="1.10.30.40">
    <property type="entry name" value="Ethanolamine ammonia-lyase light chain (EutC), N-terminal domain"/>
    <property type="match status" value="1"/>
</dbReference>
<evidence type="ECO:0000313" key="6">
    <source>
        <dbReference type="EMBL" id="PKU22063.1"/>
    </source>
</evidence>
<dbReference type="RefSeq" id="WP_101253067.1">
    <property type="nucleotide sequence ID" value="NZ_PIUM01000038.1"/>
</dbReference>
<keyword evidence="4 5" id="KW-1283">Bacterial microcompartment</keyword>
<dbReference type="PIRSF" id="PIRSF018982">
    <property type="entry name" value="EutC"/>
    <property type="match status" value="1"/>
</dbReference>
<dbReference type="InterPro" id="IPR042255">
    <property type="entry name" value="EutC_N"/>
</dbReference>
<protein>
    <recommendedName>
        <fullName evidence="5">Ethanolamine ammonia-lyase small subunit</fullName>
        <shortName evidence="5">EAL small subunit</shortName>
        <ecNumber evidence="5">4.3.1.7</ecNumber>
    </recommendedName>
</protein>
<evidence type="ECO:0000313" key="7">
    <source>
        <dbReference type="Proteomes" id="UP000233293"/>
    </source>
</evidence>
<dbReference type="EMBL" id="PIUM01000038">
    <property type="protein sequence ID" value="PKU22063.1"/>
    <property type="molecule type" value="Genomic_DNA"/>
</dbReference>
<dbReference type="PANTHER" id="PTHR39330">
    <property type="entry name" value="ETHANOLAMINE AMMONIA-LYASE LIGHT CHAIN"/>
    <property type="match status" value="1"/>
</dbReference>
<comment type="function">
    <text evidence="5">Catalyzes the deamination of various vicinal amino-alcohols to oxo compounds. Allows this organism to utilize ethanolamine as the sole source of nitrogen and carbon in the presence of external vitamin B12.</text>
</comment>
<dbReference type="GO" id="GO:0046336">
    <property type="term" value="P:ethanolamine catabolic process"/>
    <property type="evidence" value="ECO:0007669"/>
    <property type="project" value="UniProtKB-UniRule"/>
</dbReference>
<dbReference type="GO" id="GO:0008851">
    <property type="term" value="F:ethanolamine ammonia-lyase activity"/>
    <property type="evidence" value="ECO:0007669"/>
    <property type="project" value="UniProtKB-UniRule"/>
</dbReference>